<reference evidence="6 7" key="2">
    <citation type="submission" date="2024-02" db="EMBL/GenBank/DDBJ databases">
        <title>The Genome Sequence of Enterococcus diestrammenae JM9A.</title>
        <authorList>
            <person name="Earl A."/>
            <person name="Manson A."/>
            <person name="Gilmore M."/>
            <person name="Sanders J."/>
            <person name="Shea T."/>
            <person name="Howe W."/>
            <person name="Livny J."/>
            <person name="Cuomo C."/>
            <person name="Neafsey D."/>
            <person name="Birren B."/>
        </authorList>
    </citation>
    <scope>NUCLEOTIDE SEQUENCE [LARGE SCALE GENOMIC DNA]</scope>
    <source>
        <strain evidence="6 7">JM9A</strain>
    </source>
</reference>
<protein>
    <submittedName>
        <fullName evidence="6">LacI family transcriptional regulator, kdg operon repressor</fullName>
    </submittedName>
</protein>
<dbReference type="SUPFAM" id="SSF53822">
    <property type="entry name" value="Periplasmic binding protein-like I"/>
    <property type="match status" value="1"/>
</dbReference>
<evidence type="ECO:0000313" key="6">
    <source>
        <dbReference type="EMBL" id="MEO1781109.1"/>
    </source>
</evidence>
<dbReference type="PROSITE" id="PS50932">
    <property type="entry name" value="HTH_LACI_2"/>
    <property type="match status" value="1"/>
</dbReference>
<organism evidence="6 7">
    <name type="scientific">Enterococcus diestrammenae</name>
    <dbReference type="NCBI Taxonomy" id="1155073"/>
    <lineage>
        <taxon>Bacteria</taxon>
        <taxon>Bacillati</taxon>
        <taxon>Bacillota</taxon>
        <taxon>Bacilli</taxon>
        <taxon>Lactobacillales</taxon>
        <taxon>Enterococcaceae</taxon>
        <taxon>Enterococcus</taxon>
    </lineage>
</organism>
<feature type="domain" description="HTH cro/C1-type" evidence="5">
    <location>
        <begin position="2"/>
        <end position="49"/>
    </location>
</feature>
<evidence type="ECO:0000256" key="1">
    <source>
        <dbReference type="ARBA" id="ARBA00023015"/>
    </source>
</evidence>
<dbReference type="InterPro" id="IPR001387">
    <property type="entry name" value="Cro/C1-type_HTH"/>
</dbReference>
<reference evidence="7" key="1">
    <citation type="submission" date="2016-06" db="EMBL/GenBank/DDBJ databases">
        <title>Four novel species of enterococci isolated from chicken manure.</title>
        <authorList>
            <person name="Van Tyne D."/>
        </authorList>
    </citation>
    <scope>NUCLEOTIDE SEQUENCE [LARGE SCALE GENOMIC DNA]</scope>
    <source>
        <strain evidence="7">JM9A</strain>
    </source>
</reference>
<evidence type="ECO:0000256" key="3">
    <source>
        <dbReference type="ARBA" id="ARBA00023163"/>
    </source>
</evidence>
<proteinExistence type="predicted"/>
<dbReference type="PROSITE" id="PS00356">
    <property type="entry name" value="HTH_LACI_1"/>
    <property type="match status" value="1"/>
</dbReference>
<dbReference type="InterPro" id="IPR000843">
    <property type="entry name" value="HTH_LacI"/>
</dbReference>
<accession>A0ABV0EZ67</accession>
<dbReference type="InterPro" id="IPR028082">
    <property type="entry name" value="Peripla_BP_I"/>
</dbReference>
<keyword evidence="2" id="KW-0238">DNA-binding</keyword>
<dbReference type="EMBL" id="MAEI02000001">
    <property type="protein sequence ID" value="MEO1781109.1"/>
    <property type="molecule type" value="Genomic_DNA"/>
</dbReference>
<dbReference type="PROSITE" id="PS50943">
    <property type="entry name" value="HTH_CROC1"/>
    <property type="match status" value="1"/>
</dbReference>
<dbReference type="Gene3D" id="1.10.260.40">
    <property type="entry name" value="lambda repressor-like DNA-binding domains"/>
    <property type="match status" value="1"/>
</dbReference>
<dbReference type="InterPro" id="IPR010982">
    <property type="entry name" value="Lambda_DNA-bd_dom_sf"/>
</dbReference>
<dbReference type="RefSeq" id="WP_161870720.1">
    <property type="nucleotide sequence ID" value="NZ_JAQFAM010000022.1"/>
</dbReference>
<name>A0ABV0EZ67_9ENTE</name>
<dbReference type="PANTHER" id="PTHR30146">
    <property type="entry name" value="LACI-RELATED TRANSCRIPTIONAL REPRESSOR"/>
    <property type="match status" value="1"/>
</dbReference>
<dbReference type="SUPFAM" id="SSF47413">
    <property type="entry name" value="lambda repressor-like DNA-binding domains"/>
    <property type="match status" value="1"/>
</dbReference>
<dbReference type="PANTHER" id="PTHR30146:SF109">
    <property type="entry name" value="HTH-TYPE TRANSCRIPTIONAL REGULATOR GALS"/>
    <property type="match status" value="1"/>
</dbReference>
<dbReference type="PRINTS" id="PR00036">
    <property type="entry name" value="HTHLACI"/>
</dbReference>
<keyword evidence="3" id="KW-0804">Transcription</keyword>
<dbReference type="Pfam" id="PF13377">
    <property type="entry name" value="Peripla_BP_3"/>
    <property type="match status" value="1"/>
</dbReference>
<feature type="domain" description="HTH lacI-type" evidence="4">
    <location>
        <begin position="4"/>
        <end position="59"/>
    </location>
</feature>
<keyword evidence="7" id="KW-1185">Reference proteome</keyword>
<dbReference type="CDD" id="cd01392">
    <property type="entry name" value="HTH_LacI"/>
    <property type="match status" value="1"/>
</dbReference>
<dbReference type="InterPro" id="IPR046335">
    <property type="entry name" value="LacI/GalR-like_sensor"/>
</dbReference>
<evidence type="ECO:0000259" key="4">
    <source>
        <dbReference type="PROSITE" id="PS50932"/>
    </source>
</evidence>
<keyword evidence="1" id="KW-0805">Transcription regulation</keyword>
<evidence type="ECO:0000259" key="5">
    <source>
        <dbReference type="PROSITE" id="PS50943"/>
    </source>
</evidence>
<dbReference type="Pfam" id="PF00356">
    <property type="entry name" value="LacI"/>
    <property type="match status" value="1"/>
</dbReference>
<sequence>MNNITIQDVAMAAGVSKTTVSRFLNGKYQYMSEETRNKIEQVIAELEYVPSKQARSLKSKQGYLIGLIVADIGNVYTMYLIKAVQDALSDTKYQLVVMSTDNSLEKETHALKELAGQDIAGLILQPVGRADSPYEILTTLQVPVVLIDRYLETVPLPSVVTDNFTVTRRLGQQIAAAGYDKLVHVTHPLCGQTVRQHRYDAMMLTAFEAKMELKLIESPIGRGITPEEIRQEINGRTMFFGANGNVLQELVTACKKGEIRYPEEIGLTGFDDWFWADLLTPTVTSIHQQPAEIGRQSLEYLLAAINGEAFAGRLEIAASIFQGKSI</sequence>
<evidence type="ECO:0000313" key="7">
    <source>
        <dbReference type="Proteomes" id="UP001429357"/>
    </source>
</evidence>
<comment type="caution">
    <text evidence="6">The sequence shown here is derived from an EMBL/GenBank/DDBJ whole genome shotgun (WGS) entry which is preliminary data.</text>
</comment>
<dbReference type="SMART" id="SM00354">
    <property type="entry name" value="HTH_LACI"/>
    <property type="match status" value="1"/>
</dbReference>
<gene>
    <name evidence="6" type="ORF">BAU18_000688</name>
</gene>
<evidence type="ECO:0000256" key="2">
    <source>
        <dbReference type="ARBA" id="ARBA00023125"/>
    </source>
</evidence>
<dbReference type="Proteomes" id="UP001429357">
    <property type="component" value="Unassembled WGS sequence"/>
</dbReference>
<dbReference type="Gene3D" id="3.40.50.2300">
    <property type="match status" value="2"/>
</dbReference>